<dbReference type="SMART" id="SM00888">
    <property type="entry name" value="EF1_GNE"/>
    <property type="match status" value="1"/>
</dbReference>
<keyword evidence="5" id="KW-0648">Protein biosynthesis</keyword>
<evidence type="ECO:0000256" key="2">
    <source>
        <dbReference type="ARBA" id="ARBA00007411"/>
    </source>
</evidence>
<accession>A0A7C4JLJ6</accession>
<evidence type="ECO:0000259" key="6">
    <source>
        <dbReference type="SMART" id="SM00888"/>
    </source>
</evidence>
<comment type="similarity">
    <text evidence="2">Belongs to the EF-1-beta/EF-1-delta family.</text>
</comment>
<dbReference type="AlphaFoldDB" id="A0A7C4JLJ6"/>
<dbReference type="InterPro" id="IPR014717">
    <property type="entry name" value="Transl_elong_EF1B/ribsomal_bS6"/>
</dbReference>
<dbReference type="InterPro" id="IPR004542">
    <property type="entry name" value="Transl_elong_EF1B_B_arc"/>
</dbReference>
<evidence type="ECO:0000256" key="4">
    <source>
        <dbReference type="ARBA" id="ARBA00022768"/>
    </source>
</evidence>
<dbReference type="Pfam" id="PF00736">
    <property type="entry name" value="EF1_GNE"/>
    <property type="match status" value="1"/>
</dbReference>
<proteinExistence type="inferred from homology"/>
<organism evidence="8">
    <name type="scientific">Ignisphaera aggregans</name>
    <dbReference type="NCBI Taxonomy" id="334771"/>
    <lineage>
        <taxon>Archaea</taxon>
        <taxon>Thermoproteota</taxon>
        <taxon>Thermoprotei</taxon>
        <taxon>Desulfurococcales</taxon>
        <taxon>Desulfurococcaceae</taxon>
        <taxon>Ignisphaera</taxon>
    </lineage>
</organism>
<comment type="caution">
    <text evidence="8">The sequence shown here is derived from an EMBL/GenBank/DDBJ whole genome shotgun (WGS) entry which is preliminary data.</text>
</comment>
<dbReference type="GO" id="GO:0003746">
    <property type="term" value="F:translation elongation factor activity"/>
    <property type="evidence" value="ECO:0007669"/>
    <property type="project" value="UniProtKB-KW"/>
</dbReference>
<dbReference type="InterPro" id="IPR036219">
    <property type="entry name" value="eEF-1beta-like_sf"/>
</dbReference>
<dbReference type="PANTHER" id="PTHR39647:SF1">
    <property type="entry name" value="ELONGATION FACTOR 1-BETA"/>
    <property type="match status" value="1"/>
</dbReference>
<dbReference type="PANTHER" id="PTHR39647">
    <property type="entry name" value="ELONGATION FACTOR 1-BETA"/>
    <property type="match status" value="1"/>
</dbReference>
<reference evidence="8" key="1">
    <citation type="journal article" date="2020" name="mSystems">
        <title>Genome- and Community-Level Interaction Insights into Carbon Utilization and Element Cycling Functions of Hydrothermarchaeota in Hydrothermal Sediment.</title>
        <authorList>
            <person name="Zhou Z."/>
            <person name="Liu Y."/>
            <person name="Xu W."/>
            <person name="Pan J."/>
            <person name="Luo Z.H."/>
            <person name="Li M."/>
        </authorList>
    </citation>
    <scope>NUCLEOTIDE SEQUENCE [LARGE SCALE GENOMIC DNA]</scope>
    <source>
        <strain evidence="8">SpSt-637</strain>
        <strain evidence="7">SpSt-667</strain>
    </source>
</reference>
<evidence type="ECO:0000313" key="8">
    <source>
        <dbReference type="EMBL" id="HGQ64753.1"/>
    </source>
</evidence>
<dbReference type="EMBL" id="DTCK01000041">
    <property type="protein sequence ID" value="HGQ36517.1"/>
    <property type="molecule type" value="Genomic_DNA"/>
</dbReference>
<evidence type="ECO:0000313" key="7">
    <source>
        <dbReference type="EMBL" id="HGQ36517.1"/>
    </source>
</evidence>
<evidence type="ECO:0000256" key="1">
    <source>
        <dbReference type="ARBA" id="ARBA00003815"/>
    </source>
</evidence>
<sequence>MPAVVLVVIRAYPKELLEKFDDLVAEIDTKLKEKGFTLMKWEASEIAFGYKALDLYIIMPEEQEGGTDIVEETIKSVEVIDNVDVIYLTRLST</sequence>
<feature type="domain" description="Translation elongation factor EF1B beta/delta subunit guanine nucleotide exchange" evidence="6">
    <location>
        <begin position="4"/>
        <end position="91"/>
    </location>
</feature>
<dbReference type="SUPFAM" id="SSF54984">
    <property type="entry name" value="eEF-1beta-like"/>
    <property type="match status" value="1"/>
</dbReference>
<evidence type="ECO:0000256" key="5">
    <source>
        <dbReference type="ARBA" id="ARBA00022917"/>
    </source>
</evidence>
<evidence type="ECO:0000256" key="3">
    <source>
        <dbReference type="ARBA" id="ARBA00017600"/>
    </source>
</evidence>
<comment type="function">
    <text evidence="1">Promotes the exchange of GDP for GTP in EF-1-alpha/GDP, thus allowing the regeneration of EF-1-alpha/GTP that could then be used to form the ternary complex EF-1-alpha/GTP/AAtRNA.</text>
</comment>
<gene>
    <name evidence="8" type="ORF">ENU08_05855</name>
    <name evidence="7" type="ORF">ENU41_07610</name>
</gene>
<keyword evidence="4 8" id="KW-0251">Elongation factor</keyword>
<dbReference type="InterPro" id="IPR014038">
    <property type="entry name" value="EF1B_bsu/dsu_GNE"/>
</dbReference>
<protein>
    <recommendedName>
        <fullName evidence="3">Elongation factor 1-beta</fullName>
    </recommendedName>
</protein>
<dbReference type="EMBL" id="DTBD01000050">
    <property type="protein sequence ID" value="HGQ64753.1"/>
    <property type="molecule type" value="Genomic_DNA"/>
</dbReference>
<name>A0A7C4JLJ6_9CREN</name>
<dbReference type="Gene3D" id="3.30.70.60">
    <property type="match status" value="1"/>
</dbReference>